<feature type="compositionally biased region" description="Basic and acidic residues" evidence="1">
    <location>
        <begin position="112"/>
        <end position="121"/>
    </location>
</feature>
<feature type="region of interest" description="Disordered" evidence="1">
    <location>
        <begin position="27"/>
        <end position="47"/>
    </location>
</feature>
<dbReference type="Proteomes" id="UP001049176">
    <property type="component" value="Chromosome 9"/>
</dbReference>
<proteinExistence type="predicted"/>
<evidence type="ECO:0000256" key="1">
    <source>
        <dbReference type="SAM" id="MobiDB-lite"/>
    </source>
</evidence>
<keyword evidence="3" id="KW-1185">Reference proteome</keyword>
<feature type="compositionally biased region" description="Basic and acidic residues" evidence="1">
    <location>
        <begin position="144"/>
        <end position="153"/>
    </location>
</feature>
<dbReference type="AlphaFoldDB" id="A0A9P7RP97"/>
<reference evidence="2" key="1">
    <citation type="journal article" date="2021" name="Genome Biol. Evol.">
        <title>The assembled and annotated genome of the fairy-ring fungus Marasmius oreades.</title>
        <authorList>
            <person name="Hiltunen M."/>
            <person name="Ament-Velasquez S.L."/>
            <person name="Johannesson H."/>
        </authorList>
    </citation>
    <scope>NUCLEOTIDE SEQUENCE</scope>
    <source>
        <strain evidence="2">03SP1</strain>
    </source>
</reference>
<dbReference type="EMBL" id="CM032189">
    <property type="protein sequence ID" value="KAG7087234.1"/>
    <property type="molecule type" value="Genomic_DNA"/>
</dbReference>
<dbReference type="KEGG" id="more:E1B28_013215"/>
<organism evidence="2 3">
    <name type="scientific">Marasmius oreades</name>
    <name type="common">fairy-ring Marasmius</name>
    <dbReference type="NCBI Taxonomy" id="181124"/>
    <lineage>
        <taxon>Eukaryota</taxon>
        <taxon>Fungi</taxon>
        <taxon>Dikarya</taxon>
        <taxon>Basidiomycota</taxon>
        <taxon>Agaricomycotina</taxon>
        <taxon>Agaricomycetes</taxon>
        <taxon>Agaricomycetidae</taxon>
        <taxon>Agaricales</taxon>
        <taxon>Marasmiineae</taxon>
        <taxon>Marasmiaceae</taxon>
        <taxon>Marasmius</taxon>
    </lineage>
</organism>
<gene>
    <name evidence="2" type="ORF">E1B28_013215</name>
</gene>
<name>A0A9P7RP97_9AGAR</name>
<feature type="region of interest" description="Disordered" evidence="1">
    <location>
        <begin position="82"/>
        <end position="153"/>
    </location>
</feature>
<evidence type="ECO:0000313" key="2">
    <source>
        <dbReference type="EMBL" id="KAG7087234.1"/>
    </source>
</evidence>
<dbReference type="GeneID" id="66082290"/>
<sequence>MISTPSDSTPRSSRPVLLRAIARSVSLRDGDRKTSPHPRKTLSSLSLTDLLSTSLADSPGACGSPDIKEDRNEMFKRKPSLVKKPGFNSAESAVPIKPGKQDSLLKRISSLVRRDSTRESSPRPSSSQTLSSDPTVSSGTTIEVGRDWDRRGDLHRHDSEGLLNNHLQALTELDEEPFSPLPTPCQGLFESSSFYSAGRSHPSSSKLMIVVDHASAKDPLLPASLGQEFTHDLAVPFPLSPLLSPIIGQTSQISLFDYETPSSWNIALPPSPILSPSPSMSTQDIHTYLEVELDSALRGHSHSRRLSRSRSASESDESSSGIASVDTLSALSLEYALNVSGCKLKDSARPKTWASDRGYEIGVRGLVIPTEKHIMPSTAIIVGLHRQRSADGVEIPIGVKRIRYTEESTSDDGVAPLSAELDVSLERKPISQSYPVGVQLPSLEAMKERNARRKSATFFDRFRRVRWFS</sequence>
<feature type="compositionally biased region" description="Low complexity" evidence="1">
    <location>
        <begin position="122"/>
        <end position="138"/>
    </location>
</feature>
<protein>
    <submittedName>
        <fullName evidence="2">Uncharacterized protein</fullName>
    </submittedName>
</protein>
<dbReference type="RefSeq" id="XP_043003705.1">
    <property type="nucleotide sequence ID" value="XM_043158360.1"/>
</dbReference>
<feature type="region of interest" description="Disordered" evidence="1">
    <location>
        <begin position="300"/>
        <end position="319"/>
    </location>
</feature>
<evidence type="ECO:0000313" key="3">
    <source>
        <dbReference type="Proteomes" id="UP001049176"/>
    </source>
</evidence>
<comment type="caution">
    <text evidence="2">The sequence shown here is derived from an EMBL/GenBank/DDBJ whole genome shotgun (WGS) entry which is preliminary data.</text>
</comment>
<accession>A0A9P7RP97</accession>